<dbReference type="EMBL" id="JACHIP010000037">
    <property type="protein sequence ID" value="MBB5061348.1"/>
    <property type="molecule type" value="Genomic_DNA"/>
</dbReference>
<accession>A0A7W7ZKD1</accession>
<organism evidence="1 2">
    <name type="scientific">Granulicella aggregans</name>
    <dbReference type="NCBI Taxonomy" id="474949"/>
    <lineage>
        <taxon>Bacteria</taxon>
        <taxon>Pseudomonadati</taxon>
        <taxon>Acidobacteriota</taxon>
        <taxon>Terriglobia</taxon>
        <taxon>Terriglobales</taxon>
        <taxon>Acidobacteriaceae</taxon>
        <taxon>Granulicella</taxon>
    </lineage>
</organism>
<reference evidence="1 2" key="1">
    <citation type="submission" date="2020-08" db="EMBL/GenBank/DDBJ databases">
        <title>Genomic Encyclopedia of Type Strains, Phase IV (KMG-V): Genome sequencing to study the core and pangenomes of soil and plant-associated prokaryotes.</title>
        <authorList>
            <person name="Whitman W."/>
        </authorList>
    </citation>
    <scope>NUCLEOTIDE SEQUENCE [LARGE SCALE GENOMIC DNA]</scope>
    <source>
        <strain evidence="1 2">M8UP14</strain>
    </source>
</reference>
<sequence length="61" mass="7118">MGFDFESNLARRSRVRNSSECEFNMSVICNSSKWTDNRPRDMVSINEWLMEEVRVSNGEVA</sequence>
<protein>
    <submittedName>
        <fullName evidence="1">Uncharacterized protein</fullName>
    </submittedName>
</protein>
<comment type="caution">
    <text evidence="1">The sequence shown here is derived from an EMBL/GenBank/DDBJ whole genome shotgun (WGS) entry which is preliminary data.</text>
</comment>
<dbReference type="Proteomes" id="UP000540989">
    <property type="component" value="Unassembled WGS sequence"/>
</dbReference>
<evidence type="ECO:0000313" key="2">
    <source>
        <dbReference type="Proteomes" id="UP000540989"/>
    </source>
</evidence>
<gene>
    <name evidence="1" type="ORF">HDF16_006084</name>
</gene>
<proteinExistence type="predicted"/>
<name>A0A7W7ZKD1_9BACT</name>
<dbReference type="AlphaFoldDB" id="A0A7W7ZKD1"/>
<evidence type="ECO:0000313" key="1">
    <source>
        <dbReference type="EMBL" id="MBB5061348.1"/>
    </source>
</evidence>
<keyword evidence="2" id="KW-1185">Reference proteome</keyword>